<dbReference type="Pfam" id="PF01593">
    <property type="entry name" value="Amino_oxidase"/>
    <property type="match status" value="1"/>
</dbReference>
<dbReference type="Proteomes" id="UP001501822">
    <property type="component" value="Unassembled WGS sequence"/>
</dbReference>
<comment type="caution">
    <text evidence="2">The sequence shown here is derived from an EMBL/GenBank/DDBJ whole genome shotgun (WGS) entry which is preliminary data.</text>
</comment>
<keyword evidence="3" id="KW-1185">Reference proteome</keyword>
<dbReference type="EMBL" id="BAAABM010000013">
    <property type="protein sequence ID" value="GAA0328688.1"/>
    <property type="molecule type" value="Genomic_DNA"/>
</dbReference>
<name>A0ABP3FY78_9ACTN</name>
<dbReference type="InterPro" id="IPR036188">
    <property type="entry name" value="FAD/NAD-bd_sf"/>
</dbReference>
<accession>A0ABP3FY78</accession>
<dbReference type="RefSeq" id="WP_252805321.1">
    <property type="nucleotide sequence ID" value="NZ_BAAABM010000013.1"/>
</dbReference>
<evidence type="ECO:0000259" key="1">
    <source>
        <dbReference type="Pfam" id="PF01593"/>
    </source>
</evidence>
<protein>
    <submittedName>
        <fullName evidence="2">NAD(P)/FAD-dependent oxidoreductase</fullName>
    </submittedName>
</protein>
<organism evidence="2 3">
    <name type="scientific">Actinoallomurus spadix</name>
    <dbReference type="NCBI Taxonomy" id="79912"/>
    <lineage>
        <taxon>Bacteria</taxon>
        <taxon>Bacillati</taxon>
        <taxon>Actinomycetota</taxon>
        <taxon>Actinomycetes</taxon>
        <taxon>Streptosporangiales</taxon>
        <taxon>Thermomonosporaceae</taxon>
        <taxon>Actinoallomurus</taxon>
    </lineage>
</organism>
<reference evidence="3" key="1">
    <citation type="journal article" date="2019" name="Int. J. Syst. Evol. Microbiol.">
        <title>The Global Catalogue of Microorganisms (GCM) 10K type strain sequencing project: providing services to taxonomists for standard genome sequencing and annotation.</title>
        <authorList>
            <consortium name="The Broad Institute Genomics Platform"/>
            <consortium name="The Broad Institute Genome Sequencing Center for Infectious Disease"/>
            <person name="Wu L."/>
            <person name="Ma J."/>
        </authorList>
    </citation>
    <scope>NUCLEOTIDE SEQUENCE [LARGE SCALE GENOMIC DNA]</scope>
    <source>
        <strain evidence="3">JCM 3146</strain>
    </source>
</reference>
<dbReference type="SUPFAM" id="SSF51905">
    <property type="entry name" value="FAD/NAD(P)-binding domain"/>
    <property type="match status" value="1"/>
</dbReference>
<proteinExistence type="predicted"/>
<evidence type="ECO:0000313" key="2">
    <source>
        <dbReference type="EMBL" id="GAA0328688.1"/>
    </source>
</evidence>
<sequence length="433" mass="44939">MIAGRGARTDTDVLVIGAGLAGLAAARHLHRDGVDFLVLEAGDRVGGRVVTDVAGGFLLDRGFQVVNTAYPRLTALVDLSTLDMGWFRAGVLVRHGDRLERYAHPLRDPLGVPGTLASAARGIGTVADRIRLAAIIARYAALPPARLLREPETTAAEVMSGLSPAMLEGLVRPYLSGVLADPALGTSSHALAMIVRSFVHGRLGLPRTGVGAVPAAIAAPLPADRIRLRAPVERLLGTVAHTPSGPVRARAVLVATDPVTAARLLPELPLPGTHALTTVYHAAPEPPLDEATLVLDGDGARRPGGPSIANTIVVSNAVPAYAPPGRHLVATTVAAPDADHDAIRTELARVYGTATGDWEHLATVRIPHALPDAAPPLGRLRRPVALGDGRYVAGDHRDSPSAQGALAGGWRAAGTIIASEGRRARTPEARPDG</sequence>
<dbReference type="PANTHER" id="PTHR42841">
    <property type="entry name" value="AMINE OXIDASE"/>
    <property type="match status" value="1"/>
</dbReference>
<evidence type="ECO:0000313" key="3">
    <source>
        <dbReference type="Proteomes" id="UP001501822"/>
    </source>
</evidence>
<dbReference type="Gene3D" id="3.50.50.60">
    <property type="entry name" value="FAD/NAD(P)-binding domain"/>
    <property type="match status" value="1"/>
</dbReference>
<feature type="domain" description="Amine oxidase" evidence="1">
    <location>
        <begin position="20"/>
        <end position="417"/>
    </location>
</feature>
<dbReference type="InterPro" id="IPR002937">
    <property type="entry name" value="Amino_oxidase"/>
</dbReference>
<gene>
    <name evidence="2" type="ORF">GCM10010151_18210</name>
</gene>